<accession>A0A914H8I9</accession>
<proteinExistence type="predicted"/>
<dbReference type="Proteomes" id="UP000887572">
    <property type="component" value="Unplaced"/>
</dbReference>
<evidence type="ECO:0000313" key="2">
    <source>
        <dbReference type="Proteomes" id="UP000887572"/>
    </source>
</evidence>
<feature type="region of interest" description="Disordered" evidence="1">
    <location>
        <begin position="1"/>
        <end position="34"/>
    </location>
</feature>
<name>A0A914H8I9_GLORO</name>
<feature type="compositionally biased region" description="Acidic residues" evidence="1">
    <location>
        <begin position="19"/>
        <end position="30"/>
    </location>
</feature>
<reference evidence="3" key="1">
    <citation type="submission" date="2022-11" db="UniProtKB">
        <authorList>
            <consortium name="WormBaseParasite"/>
        </authorList>
    </citation>
    <scope>IDENTIFICATION</scope>
</reference>
<dbReference type="AlphaFoldDB" id="A0A914H8I9"/>
<evidence type="ECO:0000313" key="3">
    <source>
        <dbReference type="WBParaSite" id="Gr19_v10_g14794.t1"/>
    </source>
</evidence>
<keyword evidence="2" id="KW-1185">Reference proteome</keyword>
<organism evidence="2 3">
    <name type="scientific">Globodera rostochiensis</name>
    <name type="common">Golden nematode worm</name>
    <name type="synonym">Heterodera rostochiensis</name>
    <dbReference type="NCBI Taxonomy" id="31243"/>
    <lineage>
        <taxon>Eukaryota</taxon>
        <taxon>Metazoa</taxon>
        <taxon>Ecdysozoa</taxon>
        <taxon>Nematoda</taxon>
        <taxon>Chromadorea</taxon>
        <taxon>Rhabditida</taxon>
        <taxon>Tylenchina</taxon>
        <taxon>Tylenchomorpha</taxon>
        <taxon>Tylenchoidea</taxon>
        <taxon>Heteroderidae</taxon>
        <taxon>Heteroderinae</taxon>
        <taxon>Globodera</taxon>
    </lineage>
</organism>
<sequence length="108" mass="12040">MEIPSTSQRLRRVRKMDDETVEDDVFEDPPESFTQPACSATKSIDIVPNEFSGERWKLNSLSIHKGGVSDSEDTINYELLPTQSDNPTVNCSCFHTACGSVDLYPIAK</sequence>
<protein>
    <submittedName>
        <fullName evidence="3">Uncharacterized protein</fullName>
    </submittedName>
</protein>
<evidence type="ECO:0000256" key="1">
    <source>
        <dbReference type="SAM" id="MobiDB-lite"/>
    </source>
</evidence>
<dbReference type="WBParaSite" id="Gr19_v10_g14794.t1">
    <property type="protein sequence ID" value="Gr19_v10_g14794.t1"/>
    <property type="gene ID" value="Gr19_v10_g14794"/>
</dbReference>